<evidence type="ECO:0000313" key="1">
    <source>
        <dbReference type="EMBL" id="EGX55477.1"/>
    </source>
</evidence>
<keyword evidence="2" id="KW-1185">Reference proteome</keyword>
<evidence type="ECO:0000313" key="2">
    <source>
        <dbReference type="Proteomes" id="UP000004217"/>
    </source>
</evidence>
<organism evidence="1 2">
    <name type="scientific">Streptomyces zinciresistens K42</name>
    <dbReference type="NCBI Taxonomy" id="700597"/>
    <lineage>
        <taxon>Bacteria</taxon>
        <taxon>Bacillati</taxon>
        <taxon>Actinomycetota</taxon>
        <taxon>Actinomycetes</taxon>
        <taxon>Kitasatosporales</taxon>
        <taxon>Streptomycetaceae</taxon>
        <taxon>Streptomyces</taxon>
    </lineage>
</organism>
<name>G2GLZ5_9ACTN</name>
<protein>
    <submittedName>
        <fullName evidence="1">Uncharacterized protein</fullName>
    </submittedName>
</protein>
<dbReference type="EMBL" id="AGBF01000223">
    <property type="protein sequence ID" value="EGX55477.1"/>
    <property type="molecule type" value="Genomic_DNA"/>
</dbReference>
<dbReference type="Proteomes" id="UP000004217">
    <property type="component" value="Unassembled WGS sequence"/>
</dbReference>
<accession>G2GLZ5</accession>
<proteinExistence type="predicted"/>
<reference evidence="1 2" key="1">
    <citation type="submission" date="2011-08" db="EMBL/GenBank/DDBJ databases">
        <authorList>
            <person name="Lin Y."/>
            <person name="Hao X."/>
            <person name="Johnstone L."/>
            <person name="Miller S.J."/>
            <person name="Wei G."/>
            <person name="Rensing C."/>
        </authorList>
    </citation>
    <scope>NUCLEOTIDE SEQUENCE [LARGE SCALE GENOMIC DNA]</scope>
    <source>
        <strain evidence="1 2">K42</strain>
    </source>
</reference>
<sequence length="41" mass="4779">MSDLVQMIDAGHLRGFPHQQDHDLRLEYRCLAIRFVSPEAL</sequence>
<dbReference type="PATRIC" id="fig|700597.3.peg.6399"/>
<comment type="caution">
    <text evidence="1">The sequence shown here is derived from an EMBL/GenBank/DDBJ whole genome shotgun (WGS) entry which is preliminary data.</text>
</comment>
<dbReference type="AlphaFoldDB" id="G2GLZ5"/>
<gene>
    <name evidence="1" type="ORF">SZN_32736</name>
</gene>